<accession>A0ABV3VLM2</accession>
<keyword evidence="2" id="KW-1185">Reference proteome</keyword>
<gene>
    <name evidence="1" type="ORF">ABFW12_23280</name>
</gene>
<organism evidence="1 2">
    <name type="scientific">Mycolicibacterium porcinum</name>
    <dbReference type="NCBI Taxonomy" id="39693"/>
    <lineage>
        <taxon>Bacteria</taxon>
        <taxon>Bacillati</taxon>
        <taxon>Actinomycetota</taxon>
        <taxon>Actinomycetes</taxon>
        <taxon>Mycobacteriales</taxon>
        <taxon>Mycobacteriaceae</taxon>
        <taxon>Mycolicibacterium</taxon>
    </lineage>
</organism>
<evidence type="ECO:0000313" key="1">
    <source>
        <dbReference type="EMBL" id="MEX3741155.1"/>
    </source>
</evidence>
<sequence>MANLFAGERHRLAELDAEIDRRAYSFAPADRNLQERARRAMTQAAEIALTGSYAK</sequence>
<dbReference type="RefSeq" id="WP_368573829.1">
    <property type="nucleotide sequence ID" value="NZ_JBDLOU010000059.1"/>
</dbReference>
<proteinExistence type="predicted"/>
<name>A0ABV3VLM2_9MYCO</name>
<comment type="caution">
    <text evidence="1">The sequence shown here is derived from an EMBL/GenBank/DDBJ whole genome shotgun (WGS) entry which is preliminary data.</text>
</comment>
<dbReference type="EMBL" id="JBDLOU010000059">
    <property type="protein sequence ID" value="MEX3741155.1"/>
    <property type="molecule type" value="Genomic_DNA"/>
</dbReference>
<protein>
    <submittedName>
        <fullName evidence="1">Uncharacterized protein</fullName>
    </submittedName>
</protein>
<dbReference type="Proteomes" id="UP001558474">
    <property type="component" value="Unassembled WGS sequence"/>
</dbReference>
<evidence type="ECO:0000313" key="2">
    <source>
        <dbReference type="Proteomes" id="UP001558474"/>
    </source>
</evidence>
<reference evidence="1 2" key="1">
    <citation type="submission" date="2024-04" db="EMBL/GenBank/DDBJ databases">
        <title>Genomic Markers of Mycobacteria.</title>
        <authorList>
            <person name="Soliman M.S."/>
            <person name="Elkholy A."/>
            <person name="Soliman N.S."/>
            <person name="Abbas A."/>
            <person name="Khayrat S."/>
            <person name="Shawky S."/>
        </authorList>
    </citation>
    <scope>NUCLEOTIDE SEQUENCE [LARGE SCALE GENOMIC DNA]</scope>
    <source>
        <strain evidence="1 2">Egy-CU-AM5</strain>
    </source>
</reference>